<organism evidence="3 4">
    <name type="scientific">Crassostrea virginica</name>
    <name type="common">Eastern oyster</name>
    <dbReference type="NCBI Taxonomy" id="6565"/>
    <lineage>
        <taxon>Eukaryota</taxon>
        <taxon>Metazoa</taxon>
        <taxon>Spiralia</taxon>
        <taxon>Lophotrochozoa</taxon>
        <taxon>Mollusca</taxon>
        <taxon>Bivalvia</taxon>
        <taxon>Autobranchia</taxon>
        <taxon>Pteriomorphia</taxon>
        <taxon>Ostreida</taxon>
        <taxon>Ostreoidea</taxon>
        <taxon>Ostreidae</taxon>
        <taxon>Crassostrea</taxon>
    </lineage>
</organism>
<name>A0A8B8EZT4_CRAVI</name>
<feature type="region of interest" description="Disordered" evidence="1">
    <location>
        <begin position="1"/>
        <end position="21"/>
    </location>
</feature>
<evidence type="ECO:0000313" key="4">
    <source>
        <dbReference type="RefSeq" id="XP_022345447.1"/>
    </source>
</evidence>
<accession>A0A8B8EZT4</accession>
<gene>
    <name evidence="4" type="primary">LOC111137994</name>
</gene>
<reference evidence="4" key="2">
    <citation type="submission" date="2025-08" db="UniProtKB">
        <authorList>
            <consortium name="RefSeq"/>
        </authorList>
    </citation>
    <scope>IDENTIFICATION</scope>
    <source>
        <tissue evidence="4">Whole sample</tissue>
    </source>
</reference>
<keyword evidence="2" id="KW-0472">Membrane</keyword>
<dbReference type="RefSeq" id="XP_022345447.1">
    <property type="nucleotide sequence ID" value="XM_022489739.1"/>
</dbReference>
<dbReference type="GeneID" id="111137994"/>
<dbReference type="AlphaFoldDB" id="A0A8B8EZT4"/>
<dbReference type="Proteomes" id="UP000694844">
    <property type="component" value="Chromosome 1"/>
</dbReference>
<evidence type="ECO:0000313" key="3">
    <source>
        <dbReference type="Proteomes" id="UP000694844"/>
    </source>
</evidence>
<reference evidence="3" key="1">
    <citation type="submission" date="2024-06" db="UniProtKB">
        <authorList>
            <consortium name="RefSeq"/>
        </authorList>
    </citation>
    <scope>NUCLEOTIDE SEQUENCE [LARGE SCALE GENOMIC DNA]</scope>
</reference>
<keyword evidence="3" id="KW-1185">Reference proteome</keyword>
<feature type="compositionally biased region" description="Basic and acidic residues" evidence="1">
    <location>
        <begin position="1"/>
        <end position="11"/>
    </location>
</feature>
<protein>
    <submittedName>
        <fullName evidence="4">Uncharacterized protein LOC111137994</fullName>
    </submittedName>
</protein>
<keyword evidence="2" id="KW-1133">Transmembrane helix</keyword>
<proteinExistence type="predicted"/>
<feature type="transmembrane region" description="Helical" evidence="2">
    <location>
        <begin position="121"/>
        <end position="145"/>
    </location>
</feature>
<evidence type="ECO:0000256" key="1">
    <source>
        <dbReference type="SAM" id="MobiDB-lite"/>
    </source>
</evidence>
<sequence>MSSAKEPDKNDPAPPPPYEEVCSMPGHQAMPTFPPPTYDLNSFASPSDMMMTPHCYPPPSSLMHVGYTSGPQPCVHDFQYQYQGPQLHGYTPHDLQVLARIRDRPVTVMARVPMDSQRRKIYIKIFTLMTIIIAVIIIIGVTQWFH</sequence>
<dbReference type="OrthoDB" id="6137768at2759"/>
<dbReference type="KEGG" id="cvn:111137994"/>
<evidence type="ECO:0000256" key="2">
    <source>
        <dbReference type="SAM" id="Phobius"/>
    </source>
</evidence>
<keyword evidence="2" id="KW-0812">Transmembrane</keyword>